<reference evidence="1 2" key="1">
    <citation type="journal article" date="2013" name="PLoS Genet.">
        <title>The genome and development-dependent transcriptomes of Pyronema confluens: a window into fungal evolution.</title>
        <authorList>
            <person name="Traeger S."/>
            <person name="Altegoer F."/>
            <person name="Freitag M."/>
            <person name="Gabaldon T."/>
            <person name="Kempken F."/>
            <person name="Kumar A."/>
            <person name="Marcet-Houben M."/>
            <person name="Poggeler S."/>
            <person name="Stajich J.E."/>
            <person name="Nowrousian M."/>
        </authorList>
    </citation>
    <scope>NUCLEOTIDE SEQUENCE [LARGE SCALE GENOMIC DNA]</scope>
    <source>
        <strain evidence="2">CBS 100304</strain>
        <tissue evidence="1">Vegetative mycelium</tissue>
    </source>
</reference>
<evidence type="ECO:0000313" key="2">
    <source>
        <dbReference type="Proteomes" id="UP000018144"/>
    </source>
</evidence>
<proteinExistence type="predicted"/>
<keyword evidence="2" id="KW-1185">Reference proteome</keyword>
<dbReference type="AlphaFoldDB" id="U4L4S1"/>
<name>U4L4S1_PYROM</name>
<protein>
    <submittedName>
        <fullName evidence="1">Uncharacterized protein</fullName>
    </submittedName>
</protein>
<evidence type="ECO:0000313" key="1">
    <source>
        <dbReference type="EMBL" id="CCX07303.1"/>
    </source>
</evidence>
<organism evidence="1 2">
    <name type="scientific">Pyronema omphalodes (strain CBS 100304)</name>
    <name type="common">Pyronema confluens</name>
    <dbReference type="NCBI Taxonomy" id="1076935"/>
    <lineage>
        <taxon>Eukaryota</taxon>
        <taxon>Fungi</taxon>
        <taxon>Dikarya</taxon>
        <taxon>Ascomycota</taxon>
        <taxon>Pezizomycotina</taxon>
        <taxon>Pezizomycetes</taxon>
        <taxon>Pezizales</taxon>
        <taxon>Pyronemataceae</taxon>
        <taxon>Pyronema</taxon>
    </lineage>
</organism>
<dbReference type="EMBL" id="HF935349">
    <property type="protein sequence ID" value="CCX07303.1"/>
    <property type="molecule type" value="Genomic_DNA"/>
</dbReference>
<accession>U4L4S1</accession>
<dbReference type="Proteomes" id="UP000018144">
    <property type="component" value="Unassembled WGS sequence"/>
</dbReference>
<sequence>MRLLTTLSPHGMGFPAALVMRGRYKFGLKGYLVRTSELVWWLLLNCLCSWSQDYMRMRNAMDKSCPNPSLTNESARLK</sequence>
<gene>
    <name evidence="1" type="ORF">PCON_06892</name>
</gene>